<comment type="subcellular location">
    <subcellularLocation>
        <location evidence="1">Cell membrane</location>
        <topology evidence="1">Multi-pass membrane protein</topology>
    </subcellularLocation>
</comment>
<keyword evidence="5 8" id="KW-1133">Transmembrane helix</keyword>
<protein>
    <submittedName>
        <fullName evidence="9">MBOAT family O-acyltransferase</fullName>
    </submittedName>
</protein>
<organism evidence="9 10">
    <name type="scientific">Bizionia sediminis</name>
    <dbReference type="NCBI Taxonomy" id="1737064"/>
    <lineage>
        <taxon>Bacteria</taxon>
        <taxon>Pseudomonadati</taxon>
        <taxon>Bacteroidota</taxon>
        <taxon>Flavobacteriia</taxon>
        <taxon>Flavobacteriales</taxon>
        <taxon>Flavobacteriaceae</taxon>
        <taxon>Bizionia</taxon>
    </lineage>
</organism>
<feature type="transmembrane region" description="Helical" evidence="8">
    <location>
        <begin position="34"/>
        <end position="58"/>
    </location>
</feature>
<dbReference type="PIRSF" id="PIRSF500217">
    <property type="entry name" value="AlgI"/>
    <property type="match status" value="1"/>
</dbReference>
<evidence type="ECO:0000256" key="8">
    <source>
        <dbReference type="SAM" id="Phobius"/>
    </source>
</evidence>
<evidence type="ECO:0000256" key="7">
    <source>
        <dbReference type="PIRNR" id="PIRNR016636"/>
    </source>
</evidence>
<reference evidence="10" key="1">
    <citation type="journal article" date="2019" name="Int. J. Syst. Evol. Microbiol.">
        <title>The Global Catalogue of Microorganisms (GCM) 10K type strain sequencing project: providing services to taxonomists for standard genome sequencing and annotation.</title>
        <authorList>
            <consortium name="The Broad Institute Genomics Platform"/>
            <consortium name="The Broad Institute Genome Sequencing Center for Infectious Disease"/>
            <person name="Wu L."/>
            <person name="Ma J."/>
        </authorList>
    </citation>
    <scope>NUCLEOTIDE SEQUENCE [LARGE SCALE GENOMIC DNA]</scope>
    <source>
        <strain evidence="10">KCTC 42587</strain>
    </source>
</reference>
<dbReference type="InterPro" id="IPR028362">
    <property type="entry name" value="AlgI"/>
</dbReference>
<dbReference type="Pfam" id="PF03062">
    <property type="entry name" value="MBOAT"/>
    <property type="match status" value="1"/>
</dbReference>
<evidence type="ECO:0000256" key="4">
    <source>
        <dbReference type="ARBA" id="ARBA00022692"/>
    </source>
</evidence>
<feature type="transmembrane region" description="Helical" evidence="8">
    <location>
        <begin position="332"/>
        <end position="349"/>
    </location>
</feature>
<dbReference type="InterPro" id="IPR004299">
    <property type="entry name" value="MBOAT_fam"/>
</dbReference>
<proteinExistence type="inferred from homology"/>
<evidence type="ECO:0000256" key="5">
    <source>
        <dbReference type="ARBA" id="ARBA00022989"/>
    </source>
</evidence>
<sequence length="476" mass="55108">MLFNTVDFAVFFPIVFLLYWFVFNKSVWSQNGFLILCSYFFYACWDWRFLGLIFFSSAVDFTVGKFLKNETRQSHRKAALLVSLLVNLGTLGFFKYYNFFIENFQQVFVLFGKTLEPATLQILLPVGISFYTFQTLSYTIDVYLKKIEPTNNGLAFFAFVSFFPQLVAGPIERASNLLPQFLNSRTFKYHKATTGLKLIVIGLFKKMVIADNCALVVNEIFSNYQNHSGSTLLMGAVFFAFQIYGDFSGYSDIAIGTAKLLGFDLMKNFNLPYLSRNLREFWSRWHISLSTWFRDYVYIPLGGNRGSKTQVIRNLFIVFLLSGLWHGANWTFVIWGFIHAVFIILPILFNRQTNYNHVANLGRVFPTLTTAFSIAGTFLIVTLAWVFFRAETVTHALLYLQGIANRSLFTMPAVSKGFLLVLLGYMCVEWVQRDKKHLLIMPCIPYKPLRIFIYYLLVFCILYFAADAQPFIYFQF</sequence>
<keyword evidence="7" id="KW-0808">Transferase</keyword>
<dbReference type="PIRSF" id="PIRSF016636">
    <property type="entry name" value="AlgI_DltB"/>
    <property type="match status" value="1"/>
</dbReference>
<keyword evidence="3 7" id="KW-1003">Cell membrane</keyword>
<evidence type="ECO:0000256" key="1">
    <source>
        <dbReference type="ARBA" id="ARBA00004651"/>
    </source>
</evidence>
<evidence type="ECO:0000256" key="3">
    <source>
        <dbReference type="ARBA" id="ARBA00022475"/>
    </source>
</evidence>
<feature type="transmembrane region" description="Helical" evidence="8">
    <location>
        <begin position="449"/>
        <end position="466"/>
    </location>
</feature>
<dbReference type="InterPro" id="IPR051085">
    <property type="entry name" value="MB_O-acyltransferase"/>
</dbReference>
<name>A0ABW5KU02_9FLAO</name>
<evidence type="ECO:0000256" key="6">
    <source>
        <dbReference type="ARBA" id="ARBA00023136"/>
    </source>
</evidence>
<dbReference type="InterPro" id="IPR024194">
    <property type="entry name" value="Ac/AlaTfrase_AlgI/DltB"/>
</dbReference>
<comment type="caution">
    <text evidence="9">The sequence shown here is derived from an EMBL/GenBank/DDBJ whole genome shotgun (WGS) entry which is preliminary data.</text>
</comment>
<keyword evidence="10" id="KW-1185">Reference proteome</keyword>
<dbReference type="PANTHER" id="PTHR13285:SF18">
    <property type="entry name" value="PROTEIN-CYSTEINE N-PALMITOYLTRANSFERASE RASP"/>
    <property type="match status" value="1"/>
</dbReference>
<keyword evidence="4 8" id="KW-0812">Transmembrane</keyword>
<evidence type="ECO:0000313" key="10">
    <source>
        <dbReference type="Proteomes" id="UP001597472"/>
    </source>
</evidence>
<evidence type="ECO:0000256" key="2">
    <source>
        <dbReference type="ARBA" id="ARBA00010323"/>
    </source>
</evidence>
<gene>
    <name evidence="9" type="ORF">ACFSQP_11575</name>
</gene>
<evidence type="ECO:0000313" key="9">
    <source>
        <dbReference type="EMBL" id="MFD2552457.1"/>
    </source>
</evidence>
<dbReference type="PANTHER" id="PTHR13285">
    <property type="entry name" value="ACYLTRANSFERASE"/>
    <property type="match status" value="1"/>
</dbReference>
<feature type="transmembrane region" description="Helical" evidence="8">
    <location>
        <begin position="78"/>
        <end position="97"/>
    </location>
</feature>
<keyword evidence="6 7" id="KW-0472">Membrane</keyword>
<feature type="transmembrane region" description="Helical" evidence="8">
    <location>
        <begin position="361"/>
        <end position="388"/>
    </location>
</feature>
<feature type="transmembrane region" description="Helical" evidence="8">
    <location>
        <begin position="408"/>
        <end position="428"/>
    </location>
</feature>
<feature type="transmembrane region" description="Helical" evidence="8">
    <location>
        <begin position="6"/>
        <end position="22"/>
    </location>
</feature>
<dbReference type="Proteomes" id="UP001597472">
    <property type="component" value="Unassembled WGS sequence"/>
</dbReference>
<dbReference type="EMBL" id="JBHULS010000006">
    <property type="protein sequence ID" value="MFD2552457.1"/>
    <property type="molecule type" value="Genomic_DNA"/>
</dbReference>
<keyword evidence="7" id="KW-0012">Acyltransferase</keyword>
<feature type="transmembrane region" description="Helical" evidence="8">
    <location>
        <begin position="311"/>
        <end position="326"/>
    </location>
</feature>
<comment type="similarity">
    <text evidence="2 7">Belongs to the membrane-bound acyltransferase family.</text>
</comment>
<accession>A0ABW5KU02</accession>